<reference evidence="2 3" key="1">
    <citation type="journal article" date="2004" name="Nucleic Acids Res.">
        <title>Genome sequence of Symbiobacterium thermophilum, an uncultivable bacterium that depends on microbial commensalism.</title>
        <authorList>
            <person name="Ueda K."/>
            <person name="Yamashita A."/>
            <person name="Ishikawa J."/>
            <person name="Shimada M."/>
            <person name="Watsuji T."/>
            <person name="Morimura K."/>
            <person name="Ikeda H."/>
            <person name="Hattori M."/>
            <person name="Beppu T."/>
        </authorList>
    </citation>
    <scope>NUCLEOTIDE SEQUENCE [LARGE SCALE GENOMIC DNA]</scope>
    <source>
        <strain evidence="3">T / IAM 14863</strain>
    </source>
</reference>
<name>Q67MA5_SYMTH</name>
<dbReference type="AlphaFoldDB" id="Q67MA5"/>
<dbReference type="STRING" id="292459.STH2203"/>
<protein>
    <submittedName>
        <fullName evidence="2">Uncharacterized protein</fullName>
    </submittedName>
</protein>
<evidence type="ECO:0000313" key="3">
    <source>
        <dbReference type="Proteomes" id="UP000000417"/>
    </source>
</evidence>
<organism evidence="2 3">
    <name type="scientific">Symbiobacterium thermophilum (strain DSM 24528 / JCM 14929 / IAM 14863 / T)</name>
    <dbReference type="NCBI Taxonomy" id="292459"/>
    <lineage>
        <taxon>Bacteria</taxon>
        <taxon>Bacillati</taxon>
        <taxon>Bacillota</taxon>
        <taxon>Clostridia</taxon>
        <taxon>Eubacteriales</taxon>
        <taxon>Symbiobacteriaceae</taxon>
        <taxon>Symbiobacterium</taxon>
    </lineage>
</organism>
<feature type="region of interest" description="Disordered" evidence="1">
    <location>
        <begin position="76"/>
        <end position="96"/>
    </location>
</feature>
<dbReference type="HOGENOM" id="CLU_688725_0_0_9"/>
<dbReference type="Proteomes" id="UP000000417">
    <property type="component" value="Chromosome"/>
</dbReference>
<proteinExistence type="predicted"/>
<dbReference type="KEGG" id="sth:STH2203"/>
<feature type="compositionally biased region" description="Low complexity" evidence="1">
    <location>
        <begin position="154"/>
        <end position="183"/>
    </location>
</feature>
<accession>Q67MA5</accession>
<gene>
    <name evidence="2" type="ordered locus">STH2203</name>
</gene>
<feature type="region of interest" description="Disordered" evidence="1">
    <location>
        <begin position="108"/>
        <end position="184"/>
    </location>
</feature>
<dbReference type="RefSeq" id="WP_011196328.1">
    <property type="nucleotide sequence ID" value="NC_006177.1"/>
</dbReference>
<sequence length="400" mass="41217">MTQRERLQALCQAALAAAAGLQAMLGGAEIVLEDGPREVGRCGVGSRGVAPRGDSLRGASLAEAVLHLARSAAAHLPGRHAASPAEEAGHPPAQSAHRLVETVHLPPKAARQPVEAAPPPSEAAHRPGEAAHLPSEAAHRPGEAAHLPSEAAHRPVVAAHPPAKAAHPPAEGAHPPAEAAPAGQKGPALTLAIYPAPELAPLAAALGLDGEPLAPDGDHAADATTRELAWLPLLPGWSTYRTFPGSRLLAVAGYRRAALVAFEAAGRPAPMGRPPESHWQAQMWAPLGCDALAAALAPTERGPLFMEAPARLRDAIRTGRVRRALLGGADLAWALEQPGARAVRPLTGPGLDWMPVWGLFSRGVRPNLPDPPPELDAHLVLVPAEAVPGLTGWLEGAVVT</sequence>
<dbReference type="EMBL" id="AP006840">
    <property type="protein sequence ID" value="BAD41188.1"/>
    <property type="molecule type" value="Genomic_DNA"/>
</dbReference>
<evidence type="ECO:0000313" key="2">
    <source>
        <dbReference type="EMBL" id="BAD41188.1"/>
    </source>
</evidence>
<evidence type="ECO:0000256" key="1">
    <source>
        <dbReference type="SAM" id="MobiDB-lite"/>
    </source>
</evidence>
<keyword evidence="3" id="KW-1185">Reference proteome</keyword>